<evidence type="ECO:0000259" key="3">
    <source>
        <dbReference type="Pfam" id="PF06439"/>
    </source>
</evidence>
<evidence type="ECO:0000256" key="2">
    <source>
        <dbReference type="SAM" id="SignalP"/>
    </source>
</evidence>
<dbReference type="InterPro" id="IPR010496">
    <property type="entry name" value="AL/BT2_dom"/>
</dbReference>
<dbReference type="EMBL" id="PVTE01000002">
    <property type="protein sequence ID" value="PRY45516.1"/>
    <property type="molecule type" value="Genomic_DNA"/>
</dbReference>
<keyword evidence="2" id="KW-0732">Signal</keyword>
<comment type="caution">
    <text evidence="4">The sequence shown here is derived from an EMBL/GenBank/DDBJ whole genome shotgun (WGS) entry which is preliminary data.</text>
</comment>
<protein>
    <submittedName>
        <fullName evidence="4">Uncharacterized protein DUF1080</fullName>
    </submittedName>
</protein>
<feature type="chain" id="PRO_5015785516" evidence="2">
    <location>
        <begin position="22"/>
        <end position="249"/>
    </location>
</feature>
<dbReference type="Pfam" id="PF06439">
    <property type="entry name" value="3keto-disac_hyd"/>
    <property type="match status" value="1"/>
</dbReference>
<name>A0A2T0TIN5_9BACT</name>
<dbReference type="Gene3D" id="2.60.120.560">
    <property type="entry name" value="Exo-inulinase, domain 1"/>
    <property type="match status" value="1"/>
</dbReference>
<feature type="domain" description="3-keto-alpha-glucoside-1,2-lyase/3-keto-2-hydroxy-glucal hydratase" evidence="3">
    <location>
        <begin position="35"/>
        <end position="247"/>
    </location>
</feature>
<feature type="signal peptide" evidence="2">
    <location>
        <begin position="1"/>
        <end position="21"/>
    </location>
</feature>
<dbReference type="RefSeq" id="WP_106136368.1">
    <property type="nucleotide sequence ID" value="NZ_PVTE01000002.1"/>
</dbReference>
<evidence type="ECO:0000313" key="4">
    <source>
        <dbReference type="EMBL" id="PRY45516.1"/>
    </source>
</evidence>
<accession>A0A2T0TIN5</accession>
<organism evidence="4 5">
    <name type="scientific">Spirosoma oryzae</name>
    <dbReference type="NCBI Taxonomy" id="1469603"/>
    <lineage>
        <taxon>Bacteria</taxon>
        <taxon>Pseudomonadati</taxon>
        <taxon>Bacteroidota</taxon>
        <taxon>Cytophagia</taxon>
        <taxon>Cytophagales</taxon>
        <taxon>Cytophagaceae</taxon>
        <taxon>Spirosoma</taxon>
    </lineage>
</organism>
<dbReference type="GO" id="GO:0016787">
    <property type="term" value="F:hydrolase activity"/>
    <property type="evidence" value="ECO:0007669"/>
    <property type="project" value="InterPro"/>
</dbReference>
<gene>
    <name evidence="4" type="ORF">CLV58_102265</name>
</gene>
<feature type="region of interest" description="Disordered" evidence="1">
    <location>
        <begin position="71"/>
        <end position="90"/>
    </location>
</feature>
<dbReference type="AlphaFoldDB" id="A0A2T0TIN5"/>
<reference evidence="4 5" key="1">
    <citation type="submission" date="2018-03" db="EMBL/GenBank/DDBJ databases">
        <title>Genomic Encyclopedia of Archaeal and Bacterial Type Strains, Phase II (KMG-II): from individual species to whole genera.</title>
        <authorList>
            <person name="Goeker M."/>
        </authorList>
    </citation>
    <scope>NUCLEOTIDE SEQUENCE [LARGE SCALE GENOMIC DNA]</scope>
    <source>
        <strain evidence="4 5">DSM 28354</strain>
    </source>
</reference>
<sequence length="249" mass="27852">MFSRLAAACLIAGSSLLSAYAQTPNTLSAQEKKAGWQLLFDGRDLKGWHRYNGKGTPASWKVEQGALHLDVPKTPRVDSPGTTSRDPGDILTDTPVAGDFAFKADFKLERYTNSGVFFFVQENAKYPKIFDTALEVQIGDDDLYQRDVQLPHPHNSGDLFAIADARIKEPKPLGEWNQLEVTMRKNKLVVMVNGYTVQEHDLTSADWKRRVAGSKLSKAPLASGKFNGRIGLQDWNTSVWFRNIKLRNL</sequence>
<keyword evidence="5" id="KW-1185">Reference proteome</keyword>
<evidence type="ECO:0000313" key="5">
    <source>
        <dbReference type="Proteomes" id="UP000238375"/>
    </source>
</evidence>
<dbReference type="Proteomes" id="UP000238375">
    <property type="component" value="Unassembled WGS sequence"/>
</dbReference>
<evidence type="ECO:0000256" key="1">
    <source>
        <dbReference type="SAM" id="MobiDB-lite"/>
    </source>
</evidence>
<proteinExistence type="predicted"/>
<dbReference type="OrthoDB" id="9806233at2"/>